<name>A0A5E7VF72_PSEFL</name>
<sequence length="56" mass="6354">MMDYEYSLFASSSEGNGRYALISEDTIDGAIDKYDKKLYLQLANACAQFTGFQSRR</sequence>
<dbReference type="Proteomes" id="UP000326452">
    <property type="component" value="Unassembled WGS sequence"/>
</dbReference>
<evidence type="ECO:0000313" key="1">
    <source>
        <dbReference type="EMBL" id="VVQ19254.1"/>
    </source>
</evidence>
<reference evidence="1 2" key="1">
    <citation type="submission" date="2019-09" db="EMBL/GenBank/DDBJ databases">
        <authorList>
            <person name="Chandra G."/>
            <person name="Truman W A."/>
        </authorList>
    </citation>
    <scope>NUCLEOTIDE SEQUENCE [LARGE SCALE GENOMIC DNA]</scope>
    <source>
        <strain evidence="1">PS941</strain>
    </source>
</reference>
<gene>
    <name evidence="1" type="ORF">PS941_04805</name>
</gene>
<proteinExistence type="predicted"/>
<evidence type="ECO:0000313" key="2">
    <source>
        <dbReference type="Proteomes" id="UP000326452"/>
    </source>
</evidence>
<dbReference type="EMBL" id="CABVJC010000009">
    <property type="protein sequence ID" value="VVQ19254.1"/>
    <property type="molecule type" value="Genomic_DNA"/>
</dbReference>
<protein>
    <submittedName>
        <fullName evidence="1">Uncharacterized protein</fullName>
    </submittedName>
</protein>
<dbReference type="RefSeq" id="WP_191625193.1">
    <property type="nucleotide sequence ID" value="NZ_CABVJC010000009.1"/>
</dbReference>
<accession>A0A5E7VF72</accession>
<dbReference type="AlphaFoldDB" id="A0A5E7VF72"/>
<organism evidence="1 2">
    <name type="scientific">Pseudomonas fluorescens</name>
    <dbReference type="NCBI Taxonomy" id="294"/>
    <lineage>
        <taxon>Bacteria</taxon>
        <taxon>Pseudomonadati</taxon>
        <taxon>Pseudomonadota</taxon>
        <taxon>Gammaproteobacteria</taxon>
        <taxon>Pseudomonadales</taxon>
        <taxon>Pseudomonadaceae</taxon>
        <taxon>Pseudomonas</taxon>
    </lineage>
</organism>